<feature type="compositionally biased region" description="Basic and acidic residues" evidence="1">
    <location>
        <begin position="427"/>
        <end position="442"/>
    </location>
</feature>
<dbReference type="Pfam" id="PF00687">
    <property type="entry name" value="Ribosomal_L1"/>
    <property type="match status" value="1"/>
</dbReference>
<dbReference type="EMBL" id="WJBH02000007">
    <property type="protein sequence ID" value="KAI9555845.1"/>
    <property type="molecule type" value="Genomic_DNA"/>
</dbReference>
<dbReference type="AlphaFoldDB" id="A0AAD5L5V1"/>
<dbReference type="SUPFAM" id="SSF56808">
    <property type="entry name" value="Ribosomal protein L1"/>
    <property type="match status" value="1"/>
</dbReference>
<dbReference type="InterPro" id="IPR016095">
    <property type="entry name" value="Ribosomal_uL1_3-a/b-sand"/>
</dbReference>
<organism evidence="2 3">
    <name type="scientific">Daphnia sinensis</name>
    <dbReference type="NCBI Taxonomy" id="1820382"/>
    <lineage>
        <taxon>Eukaryota</taxon>
        <taxon>Metazoa</taxon>
        <taxon>Ecdysozoa</taxon>
        <taxon>Arthropoda</taxon>
        <taxon>Crustacea</taxon>
        <taxon>Branchiopoda</taxon>
        <taxon>Diplostraca</taxon>
        <taxon>Cladocera</taxon>
        <taxon>Anomopoda</taxon>
        <taxon>Daphniidae</taxon>
        <taxon>Daphnia</taxon>
        <taxon>Daphnia similis group</taxon>
    </lineage>
</organism>
<dbReference type="Gene3D" id="3.40.50.790">
    <property type="match status" value="1"/>
</dbReference>
<dbReference type="InterPro" id="IPR028364">
    <property type="entry name" value="Ribosomal_uL1/biogenesis"/>
</dbReference>
<dbReference type="CDD" id="cd00403">
    <property type="entry name" value="Ribosomal_L1"/>
    <property type="match status" value="1"/>
</dbReference>
<dbReference type="GO" id="GO:0003723">
    <property type="term" value="F:RNA binding"/>
    <property type="evidence" value="ECO:0007669"/>
    <property type="project" value="InterPro"/>
</dbReference>
<proteinExistence type="predicted"/>
<protein>
    <submittedName>
        <fullName evidence="2">Uncharacterized protein</fullName>
    </submittedName>
</protein>
<feature type="region of interest" description="Disordered" evidence="1">
    <location>
        <begin position="403"/>
        <end position="507"/>
    </location>
</feature>
<evidence type="ECO:0000313" key="3">
    <source>
        <dbReference type="Proteomes" id="UP000820818"/>
    </source>
</evidence>
<name>A0AAD5L5V1_9CRUS</name>
<accession>A0AAD5L5V1</accession>
<dbReference type="PANTHER" id="PTHR23105">
    <property type="entry name" value="RIBOSOMAL PROTEIN L7AE FAMILY MEMBER"/>
    <property type="match status" value="1"/>
</dbReference>
<dbReference type="InterPro" id="IPR050257">
    <property type="entry name" value="eL8/uL1-like"/>
</dbReference>
<reference evidence="2 3" key="1">
    <citation type="submission" date="2022-05" db="EMBL/GenBank/DDBJ databases">
        <title>A multi-omics perspective on studying reproductive biology in Daphnia sinensis.</title>
        <authorList>
            <person name="Jia J."/>
        </authorList>
    </citation>
    <scope>NUCLEOTIDE SEQUENCE [LARGE SCALE GENOMIC DNA]</scope>
    <source>
        <strain evidence="2 3">WSL</strain>
    </source>
</reference>
<feature type="compositionally biased region" description="Acidic residues" evidence="1">
    <location>
        <begin position="443"/>
        <end position="453"/>
    </location>
</feature>
<feature type="region of interest" description="Disordered" evidence="1">
    <location>
        <begin position="1"/>
        <end position="58"/>
    </location>
</feature>
<gene>
    <name evidence="2" type="ORF">GHT06_018362</name>
</gene>
<comment type="caution">
    <text evidence="2">The sequence shown here is derived from an EMBL/GenBank/DDBJ whole genome shotgun (WGS) entry which is preliminary data.</text>
</comment>
<evidence type="ECO:0000256" key="1">
    <source>
        <dbReference type="SAM" id="MobiDB-lite"/>
    </source>
</evidence>
<sequence length="507" mass="56793">MGVKVKKSQKPMTNTQKKHSNVKKAPVPSIQKGTTVQLGAKGKKTPQSSPKKATNHAATVPTKSVITLDPSKNLKCELLMSSVEAAVIAAFKAWSCTTKKMKTGQLFEDDPHPINLLVSAIKISSSTAQPLRVKLPNPFLNGDCDICLIVKDLEKGWKVDHEPTTHYYQELLDSKNVSFITEVMPLRQLRVEYKPFEARGKFAKRFDVVLVDKRIAKFVPRYLGKAFYQAGKLPVPVDLEVEDLLTEINRALSTSMMPMSNNGTSTQMQIGLSNQTEKEIVENIMAAYQSMQKHFPGKFANIRSLCIRFGSHSWTVPIYVSFATRDTVSLPISKKQAEPLIDDLSTLPPGWKVAVYPSGEVQKIPDTTYQRTELDAAIEDLETPENLAEDEDMFDTETEEKLTTVAKTSKNTRKAEVSDVEEGESENAEKLLKSTKEKKPADESSEDEGDVLEEQYMNELDTLEGELLGEQDNEETEPEEPEKVETKPQKTKKKVFKKSVAKKKEKH</sequence>
<dbReference type="Proteomes" id="UP000820818">
    <property type="component" value="Linkage Group LG7"/>
</dbReference>
<keyword evidence="3" id="KW-1185">Reference proteome</keyword>
<feature type="compositionally biased region" description="Acidic residues" evidence="1">
    <location>
        <begin position="461"/>
        <end position="480"/>
    </location>
</feature>
<dbReference type="InterPro" id="IPR023674">
    <property type="entry name" value="Ribosomal_uL1-like"/>
</dbReference>
<feature type="compositionally biased region" description="Basic residues" evidence="1">
    <location>
        <begin position="489"/>
        <end position="507"/>
    </location>
</feature>
<evidence type="ECO:0000313" key="2">
    <source>
        <dbReference type="EMBL" id="KAI9555845.1"/>
    </source>
</evidence>